<reference evidence="2 3" key="1">
    <citation type="journal article" date="2021" name="Elife">
        <title>Chloroplast acquisition without the gene transfer in kleptoplastic sea slugs, Plakobranchus ocellatus.</title>
        <authorList>
            <person name="Maeda T."/>
            <person name="Takahashi S."/>
            <person name="Yoshida T."/>
            <person name="Shimamura S."/>
            <person name="Takaki Y."/>
            <person name="Nagai Y."/>
            <person name="Toyoda A."/>
            <person name="Suzuki Y."/>
            <person name="Arimoto A."/>
            <person name="Ishii H."/>
            <person name="Satoh N."/>
            <person name="Nishiyama T."/>
            <person name="Hasebe M."/>
            <person name="Maruyama T."/>
            <person name="Minagawa J."/>
            <person name="Obokata J."/>
            <person name="Shigenobu S."/>
        </authorList>
    </citation>
    <scope>NUCLEOTIDE SEQUENCE [LARGE SCALE GENOMIC DNA]</scope>
</reference>
<feature type="compositionally biased region" description="Basic and acidic residues" evidence="1">
    <location>
        <begin position="195"/>
        <end position="205"/>
    </location>
</feature>
<sequence length="224" mass="25097">METKDKKSAQGSGRTAQRSRRPAQGQGHHTHRSGHHAQRNGHHTHGPGHQAQGSGRHAQRSGNRAKGPRCPRSNETPGTTELIEPSRIPKDELIWTPWSCNLAPIYSLRIEAKPHLDPRETIELWGDQCTLLMDPPLDFADPNHGKVLDTQDVFLNSFLRTAKNEEVTNSRQLSRRINKSNSKKSVQGQAPAAVTKDESADDSKRACGHRTRGWEYRLEVVHLN</sequence>
<dbReference type="EMBL" id="BLXT01007492">
    <property type="protein sequence ID" value="GFO39423.1"/>
    <property type="molecule type" value="Genomic_DNA"/>
</dbReference>
<protein>
    <submittedName>
        <fullName evidence="2">Uncharacterized protein</fullName>
    </submittedName>
</protein>
<feature type="region of interest" description="Disordered" evidence="1">
    <location>
        <begin position="1"/>
        <end position="85"/>
    </location>
</feature>
<accession>A0AAV4D5M4</accession>
<dbReference type="AlphaFoldDB" id="A0AAV4D5M4"/>
<feature type="region of interest" description="Disordered" evidence="1">
    <location>
        <begin position="169"/>
        <end position="205"/>
    </location>
</feature>
<evidence type="ECO:0000313" key="3">
    <source>
        <dbReference type="Proteomes" id="UP000735302"/>
    </source>
</evidence>
<evidence type="ECO:0000313" key="2">
    <source>
        <dbReference type="EMBL" id="GFO39423.1"/>
    </source>
</evidence>
<comment type="caution">
    <text evidence="2">The sequence shown here is derived from an EMBL/GenBank/DDBJ whole genome shotgun (WGS) entry which is preliminary data.</text>
</comment>
<keyword evidence="3" id="KW-1185">Reference proteome</keyword>
<feature type="compositionally biased region" description="Basic residues" evidence="1">
    <location>
        <begin position="173"/>
        <end position="182"/>
    </location>
</feature>
<feature type="compositionally biased region" description="Basic residues" evidence="1">
    <location>
        <begin position="28"/>
        <end position="46"/>
    </location>
</feature>
<organism evidence="2 3">
    <name type="scientific">Plakobranchus ocellatus</name>
    <dbReference type="NCBI Taxonomy" id="259542"/>
    <lineage>
        <taxon>Eukaryota</taxon>
        <taxon>Metazoa</taxon>
        <taxon>Spiralia</taxon>
        <taxon>Lophotrochozoa</taxon>
        <taxon>Mollusca</taxon>
        <taxon>Gastropoda</taxon>
        <taxon>Heterobranchia</taxon>
        <taxon>Euthyneura</taxon>
        <taxon>Panpulmonata</taxon>
        <taxon>Sacoglossa</taxon>
        <taxon>Placobranchoidea</taxon>
        <taxon>Plakobranchidae</taxon>
        <taxon>Plakobranchus</taxon>
    </lineage>
</organism>
<dbReference type="Proteomes" id="UP000735302">
    <property type="component" value="Unassembled WGS sequence"/>
</dbReference>
<gene>
    <name evidence="2" type="ORF">PoB_006592800</name>
</gene>
<evidence type="ECO:0000256" key="1">
    <source>
        <dbReference type="SAM" id="MobiDB-lite"/>
    </source>
</evidence>
<name>A0AAV4D5M4_9GAST</name>
<proteinExistence type="predicted"/>